<proteinExistence type="predicted"/>
<reference evidence="4 5" key="1">
    <citation type="submission" date="2019-02" db="EMBL/GenBank/DDBJ databases">
        <title>Bacterial novel species isolated from soil.</title>
        <authorList>
            <person name="Jung H.-Y."/>
        </authorList>
    </citation>
    <scope>NUCLEOTIDE SEQUENCE [LARGE SCALE GENOMIC DNA]</scope>
    <source>
        <strain evidence="4 5">1-3-3-3</strain>
    </source>
</reference>
<dbReference type="Gene3D" id="1.10.390.10">
    <property type="entry name" value="Neutral Protease Domain 2"/>
    <property type="match status" value="1"/>
</dbReference>
<dbReference type="InterPro" id="IPR007963">
    <property type="entry name" value="Peptidase_M61_catalytic"/>
</dbReference>
<evidence type="ECO:0000313" key="5">
    <source>
        <dbReference type="Proteomes" id="UP000294155"/>
    </source>
</evidence>
<dbReference type="Pfam" id="PF05299">
    <property type="entry name" value="Peptidase_M61"/>
    <property type="match status" value="1"/>
</dbReference>
<dbReference type="Gene3D" id="2.60.40.3650">
    <property type="match status" value="1"/>
</dbReference>
<protein>
    <submittedName>
        <fullName evidence="4">Peptidase</fullName>
    </submittedName>
</protein>
<dbReference type="Pfam" id="PF17899">
    <property type="entry name" value="Peptidase_M61_N"/>
    <property type="match status" value="1"/>
</dbReference>
<dbReference type="Proteomes" id="UP000294155">
    <property type="component" value="Unassembled WGS sequence"/>
</dbReference>
<organism evidence="4 5">
    <name type="scientific">Hymenobacter persicinus</name>
    <dbReference type="NCBI Taxonomy" id="2025506"/>
    <lineage>
        <taxon>Bacteria</taxon>
        <taxon>Pseudomonadati</taxon>
        <taxon>Bacteroidota</taxon>
        <taxon>Cytophagia</taxon>
        <taxon>Cytophagales</taxon>
        <taxon>Hymenobacteraceae</taxon>
        <taxon>Hymenobacter</taxon>
    </lineage>
</organism>
<keyword evidence="1" id="KW-0732">Signal</keyword>
<feature type="chain" id="PRO_5020949298" evidence="1">
    <location>
        <begin position="23"/>
        <end position="603"/>
    </location>
</feature>
<name>A0A4Q5LDM4_9BACT</name>
<feature type="domain" description="Peptidase M61 N-terminal" evidence="3">
    <location>
        <begin position="28"/>
        <end position="200"/>
    </location>
</feature>
<evidence type="ECO:0000256" key="1">
    <source>
        <dbReference type="SAM" id="SignalP"/>
    </source>
</evidence>
<feature type="signal peptide" evidence="1">
    <location>
        <begin position="1"/>
        <end position="22"/>
    </location>
</feature>
<dbReference type="RefSeq" id="WP_129920847.1">
    <property type="nucleotide sequence ID" value="NZ_SEWE01000015.1"/>
</dbReference>
<dbReference type="EMBL" id="SEWE01000015">
    <property type="protein sequence ID" value="RYU80106.1"/>
    <property type="molecule type" value="Genomic_DNA"/>
</dbReference>
<evidence type="ECO:0000259" key="2">
    <source>
        <dbReference type="Pfam" id="PF05299"/>
    </source>
</evidence>
<accession>A0A4Q5LDM4</accession>
<feature type="domain" description="Peptidase M61 catalytic" evidence="2">
    <location>
        <begin position="290"/>
        <end position="395"/>
    </location>
</feature>
<dbReference type="OrthoDB" id="9778516at2"/>
<evidence type="ECO:0000313" key="4">
    <source>
        <dbReference type="EMBL" id="RYU80106.1"/>
    </source>
</evidence>
<dbReference type="InterPro" id="IPR040756">
    <property type="entry name" value="Peptidase_M61_N"/>
</dbReference>
<keyword evidence="5" id="KW-1185">Reference proteome</keyword>
<dbReference type="InterPro" id="IPR027268">
    <property type="entry name" value="Peptidase_M4/M1_CTD_sf"/>
</dbReference>
<sequence length="603" mass="67420">MHPFLSRLLLAGALAAPGLAQAQKALTYTVTLDPATDANHFQVRLELPKLSKAQGVYQFAATAPGTYQIMDMGRYVSKFEAFDRKGAPLGARQLGPNQWQLADPEKTREIRYTIAETWDTPVTEHPIYRMCGSSLETDHALLNGQTLFGYPQSWQDKPLRIKLNYPADWKIGTPLTADSKGFYEAKNYDQAVDSPFLLGRLTEAKTMLGSTEVGLYCYSHTDQVKAEPLLQSMQQMLQAAQAFLVQLPVKRYTFLYHFDDRSNGAWEHSYSSEYVLREAPFTPELAAAVTSTAAHEFFHVVTPLNLHSEIIERFNFVQPTGSEHLWLYEGTTEWAADMMQVRAGLKPLDVYLQNLHDKVAYDHQQADTTYSLSKLGLTSFSDEGQRQYGNIYQRGAVTAALLDLRLLELSGGKRGLREVILELTKQYGPSKPFSEKTFFTDFVRLTYPEIGDFFTRYVQQAQPLPLTEYYAKVGVRYAPVLHTGRRIGALGATPTSFQVQAGKEVAFDAVPATLQTLGVASGDQLISYQGTAITPANLRQVLGQVKTAKAGDAYELTVRHNGADKTVRGRLLDQEEVKRYDFSLLPDATPAQLALRTAWLKNL</sequence>
<comment type="caution">
    <text evidence="4">The sequence shown here is derived from an EMBL/GenBank/DDBJ whole genome shotgun (WGS) entry which is preliminary data.</text>
</comment>
<dbReference type="AlphaFoldDB" id="A0A4Q5LDM4"/>
<gene>
    <name evidence="4" type="ORF">EWM57_09185</name>
</gene>
<evidence type="ECO:0000259" key="3">
    <source>
        <dbReference type="Pfam" id="PF17899"/>
    </source>
</evidence>
<dbReference type="SUPFAM" id="SSF55486">
    <property type="entry name" value="Metalloproteases ('zincins'), catalytic domain"/>
    <property type="match status" value="1"/>
</dbReference>